<dbReference type="AlphaFoldDB" id="A0A0S4QJL9"/>
<dbReference type="InterPro" id="IPR003439">
    <property type="entry name" value="ABC_transporter-like_ATP-bd"/>
</dbReference>
<keyword evidence="1" id="KW-0813">Transport</keyword>
<feature type="domain" description="ABC transporter" evidence="6">
    <location>
        <begin position="349"/>
        <end position="592"/>
    </location>
</feature>
<dbReference type="CDD" id="cd03216">
    <property type="entry name" value="ABC_Carb_Monos_I"/>
    <property type="match status" value="1"/>
</dbReference>
<dbReference type="EMBL" id="FAOZ01000003">
    <property type="protein sequence ID" value="CUU54714.1"/>
    <property type="molecule type" value="Genomic_DNA"/>
</dbReference>
<reference evidence="8" key="1">
    <citation type="submission" date="2015-11" db="EMBL/GenBank/DDBJ databases">
        <authorList>
            <person name="Varghese N."/>
        </authorList>
    </citation>
    <scope>NUCLEOTIDE SEQUENCE [LARGE SCALE GENOMIC DNA]</scope>
    <source>
        <strain evidence="8">DSM 45899</strain>
    </source>
</reference>
<dbReference type="Pfam" id="PF00005">
    <property type="entry name" value="ABC_tran"/>
    <property type="match status" value="2"/>
</dbReference>
<dbReference type="SUPFAM" id="SSF52540">
    <property type="entry name" value="P-loop containing nucleoside triphosphate hydrolases"/>
    <property type="match status" value="2"/>
</dbReference>
<dbReference type="PROSITE" id="PS00211">
    <property type="entry name" value="ABC_TRANSPORTER_1"/>
    <property type="match status" value="1"/>
</dbReference>
<evidence type="ECO:0000313" key="7">
    <source>
        <dbReference type="EMBL" id="CUU54714.1"/>
    </source>
</evidence>
<dbReference type="InterPro" id="IPR050107">
    <property type="entry name" value="ABC_carbohydrate_import_ATPase"/>
</dbReference>
<dbReference type="SMART" id="SM00382">
    <property type="entry name" value="AAA"/>
    <property type="match status" value="2"/>
</dbReference>
<sequence length="696" mass="72512">MVRPDGLPGEVPRAVGPRLTVKAAESSAMTVPRLRIDRISKTFGRARVLREVGLDLHPGEIHGLIGQNGSGKSTLAKVLTGYHAPDPGGQVLVDGTLLRLPIRPLDARAHGLAVVHQSLGLVNDYTVVENLRAGRLRASRFSRRIDWRHELTEAREVLDRFGRSVPLEAKVGSLPEEDRATVAIARAIQDAREGSGLIIFDESTRSLTRRSLERFYEMLDEVVSSGTAALVITHRLEEVVDAADRVTVLRDGCAVESGLPTAGLREADLAELVVGHRAQVASDVPTHRLGRGPAIVETEAVGDSPGISGAADVSAAHAVADTDRSEDPDGTAPADSNPPADSGTPASGTRPATIRLSGVSGKVLDQVDLCIEPGEVLGVTGLAGSGYEELPYLVAGARPARAGRFTVGSTDLDLTELDTQRAIAAGVALVPEGREHAGLAFELSVAENIALPRSQGHGGWKPVNRTAEHSMVRHWIGALDVRPPRPSMPVGKLSGGNQQKVLLAKWLATHPRLLALHEPTQAVDVGARQTIVETIRSAAATGCAVLVAGSDENELALLCDRVLVLRDGAVAEELTDRISPDAIVAATFTSAARQALRPSARAQAEAVAATDSDTATPANGIDDGTVAPDGAVVDDHDSITNSDTTTVDDTASAAENDSATSADTSGDTDGDTGRVERTDSGEAPASASAASLTGAG</sequence>
<feature type="compositionally biased region" description="Low complexity" evidence="5">
    <location>
        <begin position="639"/>
        <end position="667"/>
    </location>
</feature>
<dbReference type="PROSITE" id="PS50893">
    <property type="entry name" value="ABC_TRANSPORTER_2"/>
    <property type="match status" value="2"/>
</dbReference>
<name>A0A0S4QJL9_9ACTN</name>
<evidence type="ECO:0000313" key="8">
    <source>
        <dbReference type="Proteomes" id="UP000198802"/>
    </source>
</evidence>
<feature type="compositionally biased region" description="Low complexity" evidence="5">
    <location>
        <begin position="310"/>
        <end position="319"/>
    </location>
</feature>
<feature type="region of interest" description="Disordered" evidence="5">
    <location>
        <begin position="300"/>
        <end position="353"/>
    </location>
</feature>
<evidence type="ECO:0000256" key="1">
    <source>
        <dbReference type="ARBA" id="ARBA00022448"/>
    </source>
</evidence>
<accession>A0A0S4QJL9</accession>
<dbReference type="GO" id="GO:0005524">
    <property type="term" value="F:ATP binding"/>
    <property type="evidence" value="ECO:0007669"/>
    <property type="project" value="UniProtKB-KW"/>
</dbReference>
<feature type="region of interest" description="Disordered" evidence="5">
    <location>
        <begin position="603"/>
        <end position="696"/>
    </location>
</feature>
<dbReference type="CDD" id="cd03215">
    <property type="entry name" value="ABC_Carb_Monos_II"/>
    <property type="match status" value="1"/>
</dbReference>
<dbReference type="Gene3D" id="3.40.50.300">
    <property type="entry name" value="P-loop containing nucleotide triphosphate hydrolases"/>
    <property type="match status" value="2"/>
</dbReference>
<feature type="compositionally biased region" description="Low complexity" evidence="5">
    <location>
        <begin position="681"/>
        <end position="696"/>
    </location>
</feature>
<evidence type="ECO:0000256" key="2">
    <source>
        <dbReference type="ARBA" id="ARBA00022737"/>
    </source>
</evidence>
<evidence type="ECO:0000256" key="4">
    <source>
        <dbReference type="ARBA" id="ARBA00022840"/>
    </source>
</evidence>
<dbReference type="PANTHER" id="PTHR43790">
    <property type="entry name" value="CARBOHYDRATE TRANSPORT ATP-BINDING PROTEIN MG119-RELATED"/>
    <property type="match status" value="1"/>
</dbReference>
<organism evidence="7 8">
    <name type="scientific">Parafrankia irregularis</name>
    <dbReference type="NCBI Taxonomy" id="795642"/>
    <lineage>
        <taxon>Bacteria</taxon>
        <taxon>Bacillati</taxon>
        <taxon>Actinomycetota</taxon>
        <taxon>Actinomycetes</taxon>
        <taxon>Frankiales</taxon>
        <taxon>Frankiaceae</taxon>
        <taxon>Parafrankia</taxon>
    </lineage>
</organism>
<feature type="domain" description="ABC transporter" evidence="6">
    <location>
        <begin position="34"/>
        <end position="276"/>
    </location>
</feature>
<dbReference type="PANTHER" id="PTHR43790:SF9">
    <property type="entry name" value="GALACTOFURANOSE TRANSPORTER ATP-BINDING PROTEIN YTFR"/>
    <property type="match status" value="1"/>
</dbReference>
<evidence type="ECO:0000256" key="5">
    <source>
        <dbReference type="SAM" id="MobiDB-lite"/>
    </source>
</evidence>
<dbReference type="InterPro" id="IPR027417">
    <property type="entry name" value="P-loop_NTPase"/>
</dbReference>
<dbReference type="Proteomes" id="UP000198802">
    <property type="component" value="Unassembled WGS sequence"/>
</dbReference>
<proteinExistence type="predicted"/>
<protein>
    <submittedName>
        <fullName evidence="7">Ribose transport system ATP-binding protein</fullName>
    </submittedName>
</protein>
<keyword evidence="8" id="KW-1185">Reference proteome</keyword>
<evidence type="ECO:0000259" key="6">
    <source>
        <dbReference type="PROSITE" id="PS50893"/>
    </source>
</evidence>
<feature type="compositionally biased region" description="Basic and acidic residues" evidence="5">
    <location>
        <begin position="671"/>
        <end position="680"/>
    </location>
</feature>
<keyword evidence="4 7" id="KW-0067">ATP-binding</keyword>
<dbReference type="InterPro" id="IPR017871">
    <property type="entry name" value="ABC_transporter-like_CS"/>
</dbReference>
<evidence type="ECO:0000256" key="3">
    <source>
        <dbReference type="ARBA" id="ARBA00022741"/>
    </source>
</evidence>
<dbReference type="InterPro" id="IPR003593">
    <property type="entry name" value="AAA+_ATPase"/>
</dbReference>
<keyword evidence="2" id="KW-0677">Repeat</keyword>
<gene>
    <name evidence="7" type="ORF">Ga0074812_103204</name>
</gene>
<dbReference type="GO" id="GO:0016887">
    <property type="term" value="F:ATP hydrolysis activity"/>
    <property type="evidence" value="ECO:0007669"/>
    <property type="project" value="InterPro"/>
</dbReference>
<keyword evidence="3" id="KW-0547">Nucleotide-binding</keyword>